<feature type="domain" description="HTH marR-type" evidence="4">
    <location>
        <begin position="25"/>
        <end position="156"/>
    </location>
</feature>
<protein>
    <submittedName>
        <fullName evidence="5">MarR family winged helix-turn-helix transcriptional regulator</fullName>
    </submittedName>
</protein>
<dbReference type="PROSITE" id="PS50995">
    <property type="entry name" value="HTH_MARR_2"/>
    <property type="match status" value="1"/>
</dbReference>
<name>A0ABV7NL85_9SPHN</name>
<organism evidence="5 6">
    <name type="scientific">Sphingobium rhizovicinum</name>
    <dbReference type="NCBI Taxonomy" id="432308"/>
    <lineage>
        <taxon>Bacteria</taxon>
        <taxon>Pseudomonadati</taxon>
        <taxon>Pseudomonadota</taxon>
        <taxon>Alphaproteobacteria</taxon>
        <taxon>Sphingomonadales</taxon>
        <taxon>Sphingomonadaceae</taxon>
        <taxon>Sphingobium</taxon>
    </lineage>
</organism>
<sequence>MKHGDQAAVAVAQSEQQAGAQPFTFGYLVHDVSRVRRVVMDMAMRPYDITRSQWSVLTTLARGGNDGMMQVDLARLMEVGKVTVGGLIDRLEASGHVERRPDATDRRVKRVFITEKGHGVVKLMVEVASTMNQRILAGLSPEEVAMCEQVLGRVKKNLKTILAENGGTVESLDD</sequence>
<dbReference type="Gene3D" id="1.10.10.10">
    <property type="entry name" value="Winged helix-like DNA-binding domain superfamily/Winged helix DNA-binding domain"/>
    <property type="match status" value="1"/>
</dbReference>
<dbReference type="Proteomes" id="UP001595681">
    <property type="component" value="Unassembled WGS sequence"/>
</dbReference>
<dbReference type="PROSITE" id="PS01117">
    <property type="entry name" value="HTH_MARR_1"/>
    <property type="match status" value="1"/>
</dbReference>
<dbReference type="RefSeq" id="WP_380798294.1">
    <property type="nucleotide sequence ID" value="NZ_JBHRVU010000005.1"/>
</dbReference>
<evidence type="ECO:0000256" key="2">
    <source>
        <dbReference type="ARBA" id="ARBA00023125"/>
    </source>
</evidence>
<gene>
    <name evidence="5" type="ORF">ACFOKF_20305</name>
</gene>
<evidence type="ECO:0000313" key="5">
    <source>
        <dbReference type="EMBL" id="MFC3443503.1"/>
    </source>
</evidence>
<evidence type="ECO:0000256" key="3">
    <source>
        <dbReference type="ARBA" id="ARBA00023163"/>
    </source>
</evidence>
<keyword evidence="1" id="KW-0805">Transcription regulation</keyword>
<dbReference type="PRINTS" id="PR00598">
    <property type="entry name" value="HTHMARR"/>
</dbReference>
<keyword evidence="6" id="KW-1185">Reference proteome</keyword>
<dbReference type="EMBL" id="JBHRVU010000005">
    <property type="protein sequence ID" value="MFC3443503.1"/>
    <property type="molecule type" value="Genomic_DNA"/>
</dbReference>
<dbReference type="InterPro" id="IPR000835">
    <property type="entry name" value="HTH_MarR-typ"/>
</dbReference>
<dbReference type="SUPFAM" id="SSF46785">
    <property type="entry name" value="Winged helix' DNA-binding domain"/>
    <property type="match status" value="1"/>
</dbReference>
<reference evidence="6" key="1">
    <citation type="journal article" date="2019" name="Int. J. Syst. Evol. Microbiol.">
        <title>The Global Catalogue of Microorganisms (GCM) 10K type strain sequencing project: providing services to taxonomists for standard genome sequencing and annotation.</title>
        <authorList>
            <consortium name="The Broad Institute Genomics Platform"/>
            <consortium name="The Broad Institute Genome Sequencing Center for Infectious Disease"/>
            <person name="Wu L."/>
            <person name="Ma J."/>
        </authorList>
    </citation>
    <scope>NUCLEOTIDE SEQUENCE [LARGE SCALE GENOMIC DNA]</scope>
    <source>
        <strain evidence="6">CCM 7491</strain>
    </source>
</reference>
<comment type="caution">
    <text evidence="5">The sequence shown here is derived from an EMBL/GenBank/DDBJ whole genome shotgun (WGS) entry which is preliminary data.</text>
</comment>
<keyword evidence="2" id="KW-0238">DNA-binding</keyword>
<dbReference type="SMART" id="SM00347">
    <property type="entry name" value="HTH_MARR"/>
    <property type="match status" value="1"/>
</dbReference>
<dbReference type="InterPro" id="IPR023187">
    <property type="entry name" value="Tscrpt_reg_MarR-type_CS"/>
</dbReference>
<evidence type="ECO:0000256" key="1">
    <source>
        <dbReference type="ARBA" id="ARBA00023015"/>
    </source>
</evidence>
<proteinExistence type="predicted"/>
<dbReference type="PANTHER" id="PTHR33164:SF64">
    <property type="entry name" value="TRANSCRIPTIONAL REGULATOR SLYA"/>
    <property type="match status" value="1"/>
</dbReference>
<accession>A0ABV7NL85</accession>
<dbReference type="PANTHER" id="PTHR33164">
    <property type="entry name" value="TRANSCRIPTIONAL REGULATOR, MARR FAMILY"/>
    <property type="match status" value="1"/>
</dbReference>
<dbReference type="Pfam" id="PF12802">
    <property type="entry name" value="MarR_2"/>
    <property type="match status" value="1"/>
</dbReference>
<dbReference type="InterPro" id="IPR036390">
    <property type="entry name" value="WH_DNA-bd_sf"/>
</dbReference>
<dbReference type="InterPro" id="IPR039422">
    <property type="entry name" value="MarR/SlyA-like"/>
</dbReference>
<dbReference type="InterPro" id="IPR036388">
    <property type="entry name" value="WH-like_DNA-bd_sf"/>
</dbReference>
<evidence type="ECO:0000313" key="6">
    <source>
        <dbReference type="Proteomes" id="UP001595681"/>
    </source>
</evidence>
<evidence type="ECO:0000259" key="4">
    <source>
        <dbReference type="PROSITE" id="PS50995"/>
    </source>
</evidence>
<keyword evidence="3" id="KW-0804">Transcription</keyword>